<feature type="region of interest" description="Disordered" evidence="9">
    <location>
        <begin position="243"/>
        <end position="274"/>
    </location>
</feature>
<feature type="transmembrane region" description="Helical" evidence="10">
    <location>
        <begin position="107"/>
        <end position="134"/>
    </location>
</feature>
<feature type="domain" description="Histidine kinase/HSP90-like ATPase" evidence="11">
    <location>
        <begin position="308"/>
        <end position="356"/>
    </location>
</feature>
<dbReference type="GO" id="GO:0046983">
    <property type="term" value="F:protein dimerization activity"/>
    <property type="evidence" value="ECO:0007669"/>
    <property type="project" value="InterPro"/>
</dbReference>
<reference evidence="13 14" key="2">
    <citation type="submission" date="2016-01" db="EMBL/GenBank/DDBJ databases">
        <title>Microcella alkaliphila JAM AC0309 whole genome shotgun sequence.</title>
        <authorList>
            <person name="Kurata A."/>
            <person name="Hirose Y."/>
            <person name="Kishimoto N."/>
            <person name="Kobayashi T."/>
        </authorList>
    </citation>
    <scope>NUCLEOTIDE SEQUENCE [LARGE SCALE GENOMIC DNA]</scope>
    <source>
        <strain evidence="13 14">JAM AC0309</strain>
    </source>
</reference>
<keyword evidence="8" id="KW-0902">Two-component regulatory system</keyword>
<gene>
    <name evidence="13" type="ORF">MalAC0309_0084</name>
</gene>
<keyword evidence="10" id="KW-1133">Transmembrane helix</keyword>
<keyword evidence="4" id="KW-0808">Transferase</keyword>
<dbReference type="GO" id="GO:0000155">
    <property type="term" value="F:phosphorelay sensor kinase activity"/>
    <property type="evidence" value="ECO:0007669"/>
    <property type="project" value="InterPro"/>
</dbReference>
<evidence type="ECO:0000256" key="5">
    <source>
        <dbReference type="ARBA" id="ARBA00022741"/>
    </source>
</evidence>
<feature type="transmembrane region" description="Helical" evidence="10">
    <location>
        <begin position="47"/>
        <end position="64"/>
    </location>
</feature>
<evidence type="ECO:0000313" key="13">
    <source>
        <dbReference type="EMBL" id="BAU30963.1"/>
    </source>
</evidence>
<evidence type="ECO:0000259" key="11">
    <source>
        <dbReference type="Pfam" id="PF02518"/>
    </source>
</evidence>
<comment type="catalytic activity">
    <reaction evidence="1">
        <text>ATP + protein L-histidine = ADP + protein N-phospho-L-histidine.</text>
        <dbReference type="EC" id="2.7.13.3"/>
    </reaction>
</comment>
<dbReference type="InterPro" id="IPR050482">
    <property type="entry name" value="Sensor_HK_TwoCompSys"/>
</dbReference>
<feature type="compositionally biased region" description="Low complexity" evidence="9">
    <location>
        <begin position="243"/>
        <end position="268"/>
    </location>
</feature>
<feature type="compositionally biased region" description="Low complexity" evidence="9">
    <location>
        <begin position="1"/>
        <end position="11"/>
    </location>
</feature>
<feature type="region of interest" description="Disordered" evidence="9">
    <location>
        <begin position="1"/>
        <end position="21"/>
    </location>
</feature>
<evidence type="ECO:0000256" key="2">
    <source>
        <dbReference type="ARBA" id="ARBA00012438"/>
    </source>
</evidence>
<dbReference type="Pfam" id="PF07730">
    <property type="entry name" value="HisKA_3"/>
    <property type="match status" value="1"/>
</dbReference>
<dbReference type="Proteomes" id="UP000218965">
    <property type="component" value="Chromosome"/>
</dbReference>
<dbReference type="CDD" id="cd16917">
    <property type="entry name" value="HATPase_UhpB-NarQ-NarX-like"/>
    <property type="match status" value="1"/>
</dbReference>
<dbReference type="InterPro" id="IPR003594">
    <property type="entry name" value="HATPase_dom"/>
</dbReference>
<dbReference type="KEGG" id="malk:MalAC0309_0084"/>
<keyword evidence="10" id="KW-0472">Membrane</keyword>
<name>A0A0U4NR58_9MICO</name>
<reference evidence="14" key="1">
    <citation type="submission" date="2015-12" db="EMBL/GenBank/DDBJ databases">
        <authorList>
            <person name="Shamseldin A."/>
            <person name="Moawad H."/>
            <person name="Abd El-Rahim W.M."/>
            <person name="Sadowsky M.J."/>
        </authorList>
    </citation>
    <scope>NUCLEOTIDE SEQUENCE [LARGE SCALE GENOMIC DNA]</scope>
    <source>
        <strain evidence="14">JAM AC0309</strain>
    </source>
</reference>
<feature type="domain" description="Signal transduction histidine kinase subgroup 3 dimerisation and phosphoacceptor" evidence="12">
    <location>
        <begin position="170"/>
        <end position="238"/>
    </location>
</feature>
<keyword evidence="5" id="KW-0547">Nucleotide-binding</keyword>
<evidence type="ECO:0000256" key="8">
    <source>
        <dbReference type="ARBA" id="ARBA00023012"/>
    </source>
</evidence>
<keyword evidence="7" id="KW-0067">ATP-binding</keyword>
<evidence type="ECO:0000256" key="10">
    <source>
        <dbReference type="SAM" id="Phobius"/>
    </source>
</evidence>
<dbReference type="Pfam" id="PF02518">
    <property type="entry name" value="HATPase_c"/>
    <property type="match status" value="1"/>
</dbReference>
<keyword evidence="3" id="KW-0597">Phosphoprotein</keyword>
<evidence type="ECO:0000256" key="4">
    <source>
        <dbReference type="ARBA" id="ARBA00022679"/>
    </source>
</evidence>
<protein>
    <recommendedName>
        <fullName evidence="2">histidine kinase</fullName>
        <ecNumber evidence="2">2.7.13.3</ecNumber>
    </recommendedName>
</protein>
<sequence>MAAPPARPQRAAPRRATRRQRPSAPITVTIVVSAVYIIGVTNKVPEVLFSNIALFAAMYSIGAWSTSRRAALISRTLIVVAMFGWLFYGLASAAFDTSLAPDDSGIGLIAPGVAAGLIAVITNILYFAGAWAFGDRAWNAARERAELEARTRELAAERERTAAQAVALDRVRIGRELHDVVAHHVSVMGIQAGAARRALETRGADGADTATRALGSIEQSARQAVDELHRLVTTLRDTEALTAGAADGDGATGATRDARGSAGSAGDGPSTRGTAQLGDLVRELEAAGRAAALHTIGEPTPLSPVVDTTLYRVAQEAVTNALKHAGASARVDLRLRFTPDAVELDVADTGVGARAAAVQPRGGYLVRARVPLIVEEGA</sequence>
<dbReference type="EMBL" id="AP017315">
    <property type="protein sequence ID" value="BAU30963.1"/>
    <property type="molecule type" value="Genomic_DNA"/>
</dbReference>
<dbReference type="RefSeq" id="WP_096419876.1">
    <property type="nucleotide sequence ID" value="NZ_AP017315.1"/>
</dbReference>
<dbReference type="EC" id="2.7.13.3" evidence="2"/>
<dbReference type="GO" id="GO:0016020">
    <property type="term" value="C:membrane"/>
    <property type="evidence" value="ECO:0007669"/>
    <property type="project" value="InterPro"/>
</dbReference>
<evidence type="ECO:0000259" key="12">
    <source>
        <dbReference type="Pfam" id="PF07730"/>
    </source>
</evidence>
<dbReference type="Gene3D" id="1.20.5.1930">
    <property type="match status" value="1"/>
</dbReference>
<evidence type="ECO:0000256" key="3">
    <source>
        <dbReference type="ARBA" id="ARBA00022553"/>
    </source>
</evidence>
<evidence type="ECO:0000256" key="7">
    <source>
        <dbReference type="ARBA" id="ARBA00022840"/>
    </source>
</evidence>
<feature type="compositionally biased region" description="Basic residues" evidence="9">
    <location>
        <begin position="12"/>
        <end position="21"/>
    </location>
</feature>
<keyword evidence="10" id="KW-0812">Transmembrane</keyword>
<dbReference type="PANTHER" id="PTHR24421:SF10">
    <property type="entry name" value="NITRATE_NITRITE SENSOR PROTEIN NARQ"/>
    <property type="match status" value="1"/>
</dbReference>
<feature type="transmembrane region" description="Helical" evidence="10">
    <location>
        <begin position="76"/>
        <end position="95"/>
    </location>
</feature>
<organism evidence="13 14">
    <name type="scientific">Microcella alkaliphila</name>
    <dbReference type="NCBI Taxonomy" id="279828"/>
    <lineage>
        <taxon>Bacteria</taxon>
        <taxon>Bacillati</taxon>
        <taxon>Actinomycetota</taxon>
        <taxon>Actinomycetes</taxon>
        <taxon>Micrococcales</taxon>
        <taxon>Microbacteriaceae</taxon>
        <taxon>Microcella</taxon>
    </lineage>
</organism>
<dbReference type="PANTHER" id="PTHR24421">
    <property type="entry name" value="NITRATE/NITRITE SENSOR PROTEIN NARX-RELATED"/>
    <property type="match status" value="1"/>
</dbReference>
<dbReference type="SUPFAM" id="SSF55874">
    <property type="entry name" value="ATPase domain of HSP90 chaperone/DNA topoisomerase II/histidine kinase"/>
    <property type="match status" value="1"/>
</dbReference>
<dbReference type="Gene3D" id="3.30.565.10">
    <property type="entry name" value="Histidine kinase-like ATPase, C-terminal domain"/>
    <property type="match status" value="1"/>
</dbReference>
<dbReference type="InterPro" id="IPR011712">
    <property type="entry name" value="Sig_transdc_His_kin_sub3_dim/P"/>
</dbReference>
<evidence type="ECO:0000256" key="9">
    <source>
        <dbReference type="SAM" id="MobiDB-lite"/>
    </source>
</evidence>
<dbReference type="GO" id="GO:0005524">
    <property type="term" value="F:ATP binding"/>
    <property type="evidence" value="ECO:0007669"/>
    <property type="project" value="UniProtKB-KW"/>
</dbReference>
<accession>A0A0U4NR58</accession>
<proteinExistence type="predicted"/>
<keyword evidence="6 13" id="KW-0418">Kinase</keyword>
<evidence type="ECO:0000256" key="6">
    <source>
        <dbReference type="ARBA" id="ARBA00022777"/>
    </source>
</evidence>
<dbReference type="AlphaFoldDB" id="A0A0U4NR58"/>
<dbReference type="OrthoDB" id="227596at2"/>
<feature type="transmembrane region" description="Helical" evidence="10">
    <location>
        <begin position="24"/>
        <end position="41"/>
    </location>
</feature>
<evidence type="ECO:0000256" key="1">
    <source>
        <dbReference type="ARBA" id="ARBA00000085"/>
    </source>
</evidence>
<dbReference type="InterPro" id="IPR036890">
    <property type="entry name" value="HATPase_C_sf"/>
</dbReference>
<evidence type="ECO:0000313" key="14">
    <source>
        <dbReference type="Proteomes" id="UP000218965"/>
    </source>
</evidence>